<dbReference type="Proteomes" id="UP000294850">
    <property type="component" value="Unassembled WGS sequence"/>
</dbReference>
<evidence type="ECO:0000313" key="1">
    <source>
        <dbReference type="EMBL" id="TDE10856.1"/>
    </source>
</evidence>
<dbReference type="EMBL" id="SMFL01000014">
    <property type="protein sequence ID" value="TDE10856.1"/>
    <property type="molecule type" value="Genomic_DNA"/>
</dbReference>
<gene>
    <name evidence="1" type="ORF">E0F88_27590</name>
</gene>
<proteinExistence type="predicted"/>
<dbReference type="AlphaFoldDB" id="A0A4R5DAZ9"/>
<keyword evidence="2" id="KW-1185">Reference proteome</keyword>
<organism evidence="1 2">
    <name type="scientific">Dyadobacter psychrotolerans</name>
    <dbReference type="NCBI Taxonomy" id="2541721"/>
    <lineage>
        <taxon>Bacteria</taxon>
        <taxon>Pseudomonadati</taxon>
        <taxon>Bacteroidota</taxon>
        <taxon>Cytophagia</taxon>
        <taxon>Cytophagales</taxon>
        <taxon>Spirosomataceae</taxon>
        <taxon>Dyadobacter</taxon>
    </lineage>
</organism>
<dbReference type="OrthoDB" id="1348500at2"/>
<protein>
    <submittedName>
        <fullName evidence="1">DUF3299 domain-containing protein</fullName>
    </submittedName>
</protein>
<sequence length="141" mass="15846">MASVLICSLLAKEKFTPVAIGWKRLTDVKFTRKFNKQAEMYFLYPTFGPSVGALNGKEIQIRGYVIPVDEQNNVYVISSQPMAMCFFCGAAGPESIIELQLKDQRQKFKTDAIKTVKGKLVLNPGNIEHLNYILKNAEVVE</sequence>
<accession>A0A4R5DAZ9</accession>
<evidence type="ECO:0000313" key="2">
    <source>
        <dbReference type="Proteomes" id="UP000294850"/>
    </source>
</evidence>
<dbReference type="Gene3D" id="2.40.50.870">
    <property type="entry name" value="Protein of unknown function (DUF3299)"/>
    <property type="match status" value="1"/>
</dbReference>
<reference evidence="1 2" key="1">
    <citation type="submission" date="2019-03" db="EMBL/GenBank/DDBJ databases">
        <title>Dyadobacter AR-3-6 sp. nov., isolated from arctic soil.</title>
        <authorList>
            <person name="Chaudhary D.K."/>
        </authorList>
    </citation>
    <scope>NUCLEOTIDE SEQUENCE [LARGE SCALE GENOMIC DNA]</scope>
    <source>
        <strain evidence="1 2">AR-3-6</strain>
    </source>
</reference>
<comment type="caution">
    <text evidence="1">The sequence shown here is derived from an EMBL/GenBank/DDBJ whole genome shotgun (WGS) entry which is preliminary data.</text>
</comment>
<name>A0A4R5DAZ9_9BACT</name>